<dbReference type="PANTHER" id="PTHR45727">
    <property type="entry name" value="NPC INTRACELLULAR CHOLESTEROL TRANSPORTER 1"/>
    <property type="match status" value="1"/>
</dbReference>
<evidence type="ECO:0000256" key="2">
    <source>
        <dbReference type="SAM" id="SignalP"/>
    </source>
</evidence>
<dbReference type="GO" id="GO:0016020">
    <property type="term" value="C:membrane"/>
    <property type="evidence" value="ECO:0007669"/>
    <property type="project" value="TreeGrafter"/>
</dbReference>
<evidence type="ECO:0000313" key="5">
    <source>
        <dbReference type="Proteomes" id="UP000187209"/>
    </source>
</evidence>
<comment type="caution">
    <text evidence="4">The sequence shown here is derived from an EMBL/GenBank/DDBJ whole genome shotgun (WGS) entry which is preliminary data.</text>
</comment>
<proteinExistence type="predicted"/>
<keyword evidence="1" id="KW-0472">Membrane</keyword>
<protein>
    <recommendedName>
        <fullName evidence="3">Niemann-Pick C1 N-terminal domain-containing protein</fullName>
    </recommendedName>
</protein>
<keyword evidence="1" id="KW-0812">Transmembrane</keyword>
<feature type="chain" id="PRO_5012819751" description="Niemann-Pick C1 N-terminal domain-containing protein" evidence="2">
    <location>
        <begin position="16"/>
        <end position="288"/>
    </location>
</feature>
<reference evidence="4 5" key="1">
    <citation type="submission" date="2016-11" db="EMBL/GenBank/DDBJ databases">
        <title>The macronuclear genome of Stentor coeruleus: a giant cell with tiny introns.</title>
        <authorList>
            <person name="Slabodnick M."/>
            <person name="Ruby J.G."/>
            <person name="Reiff S.B."/>
            <person name="Swart E.C."/>
            <person name="Gosai S."/>
            <person name="Prabakaran S."/>
            <person name="Witkowska E."/>
            <person name="Larue G.E."/>
            <person name="Fisher S."/>
            <person name="Freeman R.M."/>
            <person name="Gunawardena J."/>
            <person name="Chu W."/>
            <person name="Stover N.A."/>
            <person name="Gregory B.D."/>
            <person name="Nowacki M."/>
            <person name="Derisi J."/>
            <person name="Roy S.W."/>
            <person name="Marshall W.F."/>
            <person name="Sood P."/>
        </authorList>
    </citation>
    <scope>NUCLEOTIDE SEQUENCE [LARGE SCALE GENOMIC DNA]</scope>
    <source>
        <strain evidence="4">WM001</strain>
    </source>
</reference>
<dbReference type="PANTHER" id="PTHR45727:SF2">
    <property type="entry name" value="NPC INTRACELLULAR CHOLESTEROL TRANSPORTER 1"/>
    <property type="match status" value="1"/>
</dbReference>
<accession>A0A1R2C6M3</accession>
<dbReference type="EMBL" id="MPUH01000262">
    <property type="protein sequence ID" value="OMJ84657.1"/>
    <property type="molecule type" value="Genomic_DNA"/>
</dbReference>
<dbReference type="Proteomes" id="UP000187209">
    <property type="component" value="Unassembled WGS sequence"/>
</dbReference>
<evidence type="ECO:0000313" key="4">
    <source>
        <dbReference type="EMBL" id="OMJ84657.1"/>
    </source>
</evidence>
<dbReference type="AlphaFoldDB" id="A0A1R2C6M3"/>
<keyword evidence="2" id="KW-0732">Signal</keyword>
<keyword evidence="1" id="KW-1133">Transmembrane helix</keyword>
<keyword evidence="5" id="KW-1185">Reference proteome</keyword>
<dbReference type="InterPro" id="IPR032190">
    <property type="entry name" value="NPC1_N"/>
</dbReference>
<dbReference type="Pfam" id="PF16414">
    <property type="entry name" value="NPC1_N"/>
    <property type="match status" value="1"/>
</dbReference>
<dbReference type="OrthoDB" id="6510177at2759"/>
<feature type="domain" description="Niemann-Pick C1 N-terminal" evidence="3">
    <location>
        <begin position="50"/>
        <end position="228"/>
    </location>
</feature>
<evidence type="ECO:0000256" key="1">
    <source>
        <dbReference type="SAM" id="Phobius"/>
    </source>
</evidence>
<gene>
    <name evidence="4" type="ORF">SteCoe_14176</name>
</gene>
<dbReference type="GO" id="GO:0015918">
    <property type="term" value="P:sterol transport"/>
    <property type="evidence" value="ECO:0007669"/>
    <property type="project" value="TreeGrafter"/>
</dbReference>
<feature type="signal peptide" evidence="2">
    <location>
        <begin position="1"/>
        <end position="15"/>
    </location>
</feature>
<dbReference type="GO" id="GO:0032934">
    <property type="term" value="F:sterol binding"/>
    <property type="evidence" value="ECO:0007669"/>
    <property type="project" value="TreeGrafter"/>
</dbReference>
<name>A0A1R2C6M3_9CILI</name>
<evidence type="ECO:0000259" key="3">
    <source>
        <dbReference type="Pfam" id="PF16414"/>
    </source>
</evidence>
<feature type="transmembrane region" description="Helical" evidence="1">
    <location>
        <begin position="246"/>
        <end position="266"/>
    </location>
</feature>
<sequence>MLTIVFINIFTPVFSMCSFSENCTMPPYICNPPYKLDPQIPPFKSDWKSSPACPMFEGLDVCCNSDQNYAMQYKFSLLDSTFGSQVGGCDICAANLKLLWCYFTCAPNQADFVAAGPQAIVPSPIDGHLMPIFLNNFTVTNSLACELYNSCQKCPYVTEVSAMQSPQGFLQFQGYEGIPIGLLWTTFYFDDGPNSLSLKFASCQENITNAYGYTVKPCSCNNCEYLCAGDYYISQPSTLHGVDWELIGYFYLGLFIITIIVVFVQWRLKKKQQRQEENSPLRVLQDIE</sequence>
<organism evidence="4 5">
    <name type="scientific">Stentor coeruleus</name>
    <dbReference type="NCBI Taxonomy" id="5963"/>
    <lineage>
        <taxon>Eukaryota</taxon>
        <taxon>Sar</taxon>
        <taxon>Alveolata</taxon>
        <taxon>Ciliophora</taxon>
        <taxon>Postciliodesmatophora</taxon>
        <taxon>Heterotrichea</taxon>
        <taxon>Heterotrichida</taxon>
        <taxon>Stentoridae</taxon>
        <taxon>Stentor</taxon>
    </lineage>
</organism>